<name>A0A8I0KRL0_9ACTO</name>
<dbReference type="Pfam" id="PF04024">
    <property type="entry name" value="PspC"/>
    <property type="match status" value="1"/>
</dbReference>
<evidence type="ECO:0000256" key="2">
    <source>
        <dbReference type="ARBA" id="ARBA00022475"/>
    </source>
</evidence>
<evidence type="ECO:0000256" key="5">
    <source>
        <dbReference type="ARBA" id="ARBA00023136"/>
    </source>
</evidence>
<dbReference type="InterPro" id="IPR007168">
    <property type="entry name" value="Phageshock_PspC_N"/>
</dbReference>
<proteinExistence type="predicted"/>
<evidence type="ECO:0000256" key="1">
    <source>
        <dbReference type="ARBA" id="ARBA00004162"/>
    </source>
</evidence>
<dbReference type="RefSeq" id="WP_191071553.1">
    <property type="nucleotide sequence ID" value="NZ_JACRUO010000001.1"/>
</dbReference>
<protein>
    <submittedName>
        <fullName evidence="8">PspC domain-containing protein</fullName>
    </submittedName>
</protein>
<dbReference type="Proteomes" id="UP000627538">
    <property type="component" value="Unassembled WGS sequence"/>
</dbReference>
<evidence type="ECO:0000259" key="7">
    <source>
        <dbReference type="Pfam" id="PF04024"/>
    </source>
</evidence>
<dbReference type="PANTHER" id="PTHR33885">
    <property type="entry name" value="PHAGE SHOCK PROTEIN C"/>
    <property type="match status" value="1"/>
</dbReference>
<dbReference type="InterPro" id="IPR052027">
    <property type="entry name" value="PspC"/>
</dbReference>
<reference evidence="8 9" key="1">
    <citation type="submission" date="2020-08" db="EMBL/GenBank/DDBJ databases">
        <title>Winkia gen. nov., sp. nov., isolated from faeces of the Anser albifrons in China.</title>
        <authorList>
            <person name="Liu Q."/>
        </authorList>
    </citation>
    <scope>NUCLEOTIDE SEQUENCE [LARGE SCALE GENOMIC DNA]</scope>
    <source>
        <strain evidence="8 9">C62</strain>
    </source>
</reference>
<evidence type="ECO:0000256" key="6">
    <source>
        <dbReference type="SAM" id="Phobius"/>
    </source>
</evidence>
<comment type="subcellular location">
    <subcellularLocation>
        <location evidence="1">Cell membrane</location>
        <topology evidence="1">Single-pass membrane protein</topology>
    </subcellularLocation>
</comment>
<dbReference type="GO" id="GO:0005886">
    <property type="term" value="C:plasma membrane"/>
    <property type="evidence" value="ECO:0007669"/>
    <property type="project" value="UniProtKB-SubCell"/>
</dbReference>
<sequence length="63" mass="7066">MAHTRTLRRRRHGRILGGVCIGLADYFGVSASFVRLLFILSCALPGPQTVLYILLWLLVPLED</sequence>
<keyword evidence="2" id="KW-1003">Cell membrane</keyword>
<keyword evidence="5 6" id="KW-0472">Membrane</keyword>
<evidence type="ECO:0000256" key="3">
    <source>
        <dbReference type="ARBA" id="ARBA00022692"/>
    </source>
</evidence>
<dbReference type="EMBL" id="JACRUO010000001">
    <property type="protein sequence ID" value="MBD3689512.1"/>
    <property type="molecule type" value="Genomic_DNA"/>
</dbReference>
<organism evidence="8 9">
    <name type="scientific">Nanchangia anserum</name>
    <dbReference type="NCBI Taxonomy" id="2692125"/>
    <lineage>
        <taxon>Bacteria</taxon>
        <taxon>Bacillati</taxon>
        <taxon>Actinomycetota</taxon>
        <taxon>Actinomycetes</taxon>
        <taxon>Actinomycetales</taxon>
        <taxon>Actinomycetaceae</taxon>
        <taxon>Nanchangia</taxon>
    </lineage>
</organism>
<evidence type="ECO:0000313" key="9">
    <source>
        <dbReference type="Proteomes" id="UP000627538"/>
    </source>
</evidence>
<feature type="transmembrane region" description="Helical" evidence="6">
    <location>
        <begin position="37"/>
        <end position="59"/>
    </location>
</feature>
<keyword evidence="3 6" id="KW-0812">Transmembrane</keyword>
<keyword evidence="4 6" id="KW-1133">Transmembrane helix</keyword>
<dbReference type="PANTHER" id="PTHR33885:SF3">
    <property type="entry name" value="PHAGE SHOCK PROTEIN C"/>
    <property type="match status" value="1"/>
</dbReference>
<evidence type="ECO:0000313" key="8">
    <source>
        <dbReference type="EMBL" id="MBD3689512.1"/>
    </source>
</evidence>
<dbReference type="AlphaFoldDB" id="A0A8I0KRL0"/>
<accession>A0A8I0KRL0</accession>
<comment type="caution">
    <text evidence="8">The sequence shown here is derived from an EMBL/GenBank/DDBJ whole genome shotgun (WGS) entry which is preliminary data.</text>
</comment>
<keyword evidence="9" id="KW-1185">Reference proteome</keyword>
<feature type="domain" description="Phage shock protein PspC N-terminal" evidence="7">
    <location>
        <begin position="5"/>
        <end position="61"/>
    </location>
</feature>
<evidence type="ECO:0000256" key="4">
    <source>
        <dbReference type="ARBA" id="ARBA00022989"/>
    </source>
</evidence>
<gene>
    <name evidence="8" type="ORF">H8R10_04625</name>
</gene>